<feature type="transmembrane region" description="Helical" evidence="5">
    <location>
        <begin position="196"/>
        <end position="219"/>
    </location>
</feature>
<accession>A0A1U7M708</accession>
<sequence>MKNIWRNSLYIGKNMFRDISFSFWGLIYPIILVTFFYIAFNGLTNPKIETINLGIENGNDVASILEDIDILNVVEMSKEDAKKSLENEEIDGFVKEDLTLLVDRSGRDQTIIKSILDQIKQTVDLNEPLENLDFEVDYLKGKAQESNSILVIFYSLIAMVSTYGIFAGTEIVNLVQANLTPIGARLNVTPIRKSTFLTSGVLVGLFINILSNVLLLLFIKFVLKLDLIRSLGPSSLFILFGNLFGISLGIFIGASNKKSQSVKTMISITVTLFLSFLSGLMSPDIKVLIDSSVPLLGKINPIAIITNNLYRINLLNNTNNLSSGILLLIAYSLMLMFGSYIFLRRREYDSI</sequence>
<keyword evidence="3 5" id="KW-1133">Transmembrane helix</keyword>
<protein>
    <submittedName>
        <fullName evidence="7">ABC-2 family transporter protein</fullName>
    </submittedName>
</protein>
<keyword evidence="2 5" id="KW-0812">Transmembrane</keyword>
<evidence type="ECO:0000256" key="5">
    <source>
        <dbReference type="SAM" id="Phobius"/>
    </source>
</evidence>
<organism evidence="7 8">
    <name type="scientific">Tissierella creatinophila DSM 6911</name>
    <dbReference type="NCBI Taxonomy" id="1123403"/>
    <lineage>
        <taxon>Bacteria</taxon>
        <taxon>Bacillati</taxon>
        <taxon>Bacillota</taxon>
        <taxon>Tissierellia</taxon>
        <taxon>Tissierellales</taxon>
        <taxon>Tissierellaceae</taxon>
        <taxon>Tissierella</taxon>
    </lineage>
</organism>
<dbReference type="GO" id="GO:0016020">
    <property type="term" value="C:membrane"/>
    <property type="evidence" value="ECO:0007669"/>
    <property type="project" value="UniProtKB-SubCell"/>
</dbReference>
<comment type="subcellular location">
    <subcellularLocation>
        <location evidence="1">Membrane</location>
        <topology evidence="1">Multi-pass membrane protein</topology>
    </subcellularLocation>
</comment>
<gene>
    <name evidence="7" type="ORF">TICRE_07670</name>
</gene>
<keyword evidence="8" id="KW-1185">Reference proteome</keyword>
<dbReference type="InterPro" id="IPR052902">
    <property type="entry name" value="ABC-2_transporter"/>
</dbReference>
<dbReference type="Proteomes" id="UP000186112">
    <property type="component" value="Unassembled WGS sequence"/>
</dbReference>
<dbReference type="Pfam" id="PF12698">
    <property type="entry name" value="ABC2_membrane_3"/>
    <property type="match status" value="1"/>
</dbReference>
<feature type="transmembrane region" description="Helical" evidence="5">
    <location>
        <begin position="149"/>
        <end position="175"/>
    </location>
</feature>
<evidence type="ECO:0000256" key="3">
    <source>
        <dbReference type="ARBA" id="ARBA00022989"/>
    </source>
</evidence>
<evidence type="ECO:0000256" key="2">
    <source>
        <dbReference type="ARBA" id="ARBA00022692"/>
    </source>
</evidence>
<evidence type="ECO:0000259" key="6">
    <source>
        <dbReference type="Pfam" id="PF12698"/>
    </source>
</evidence>
<feature type="transmembrane region" description="Helical" evidence="5">
    <location>
        <begin position="21"/>
        <end position="40"/>
    </location>
</feature>
<proteinExistence type="predicted"/>
<keyword evidence="4 5" id="KW-0472">Membrane</keyword>
<dbReference type="AlphaFoldDB" id="A0A1U7M708"/>
<dbReference type="EMBL" id="LTDM01000011">
    <property type="protein sequence ID" value="OLS03071.1"/>
    <property type="molecule type" value="Genomic_DNA"/>
</dbReference>
<evidence type="ECO:0000313" key="7">
    <source>
        <dbReference type="EMBL" id="OLS03071.1"/>
    </source>
</evidence>
<feature type="domain" description="ABC-2 type transporter transmembrane" evidence="6">
    <location>
        <begin position="20"/>
        <end position="337"/>
    </location>
</feature>
<dbReference type="PANTHER" id="PTHR43027:SF1">
    <property type="entry name" value="DOXORUBICIN RESISTANCE ABC TRANSPORTER PERMEASE PROTEIN DRRC-RELATED"/>
    <property type="match status" value="1"/>
</dbReference>
<evidence type="ECO:0000256" key="1">
    <source>
        <dbReference type="ARBA" id="ARBA00004141"/>
    </source>
</evidence>
<comment type="caution">
    <text evidence="7">The sequence shown here is derived from an EMBL/GenBank/DDBJ whole genome shotgun (WGS) entry which is preliminary data.</text>
</comment>
<dbReference type="GO" id="GO:0140359">
    <property type="term" value="F:ABC-type transporter activity"/>
    <property type="evidence" value="ECO:0007669"/>
    <property type="project" value="InterPro"/>
</dbReference>
<feature type="transmembrane region" description="Helical" evidence="5">
    <location>
        <begin position="324"/>
        <end position="343"/>
    </location>
</feature>
<name>A0A1U7M708_TISCR</name>
<evidence type="ECO:0000256" key="4">
    <source>
        <dbReference type="ARBA" id="ARBA00023136"/>
    </source>
</evidence>
<reference evidence="7 8" key="1">
    <citation type="submission" date="2016-02" db="EMBL/GenBank/DDBJ databases">
        <title>Genome sequence of Tissierella creatinophila DSM 6911.</title>
        <authorList>
            <person name="Poehlein A."/>
            <person name="Daniel R."/>
        </authorList>
    </citation>
    <scope>NUCLEOTIDE SEQUENCE [LARGE SCALE GENOMIC DNA]</scope>
    <source>
        <strain evidence="7 8">DSM 6911</strain>
    </source>
</reference>
<dbReference type="PANTHER" id="PTHR43027">
    <property type="entry name" value="DOXORUBICIN RESISTANCE ABC TRANSPORTER PERMEASE PROTEIN DRRC-RELATED"/>
    <property type="match status" value="1"/>
</dbReference>
<feature type="transmembrane region" description="Helical" evidence="5">
    <location>
        <begin position="264"/>
        <end position="282"/>
    </location>
</feature>
<dbReference type="OrthoDB" id="9771731at2"/>
<feature type="transmembrane region" description="Helical" evidence="5">
    <location>
        <begin position="231"/>
        <end position="252"/>
    </location>
</feature>
<dbReference type="RefSeq" id="WP_075725325.1">
    <property type="nucleotide sequence ID" value="NZ_LTDM01000011.1"/>
</dbReference>
<dbReference type="InterPro" id="IPR013525">
    <property type="entry name" value="ABC2_TM"/>
</dbReference>
<evidence type="ECO:0000313" key="8">
    <source>
        <dbReference type="Proteomes" id="UP000186112"/>
    </source>
</evidence>